<sequence>MADNRTMVSIAQEKRHPPGTPAAWVDFLDKMPRECLKNIESKSKVRQNTKQGSPLPKYVRALPPQQFHPMLPELKDLVRALL</sequence>
<reference evidence="1" key="1">
    <citation type="journal article" date="2022" name="Int. J. Mol. Sci.">
        <title>Draft Genome of Tanacetum Coccineum: Genomic Comparison of Closely Related Tanacetum-Family Plants.</title>
        <authorList>
            <person name="Yamashiro T."/>
            <person name="Shiraishi A."/>
            <person name="Nakayama K."/>
            <person name="Satake H."/>
        </authorList>
    </citation>
    <scope>NUCLEOTIDE SEQUENCE</scope>
</reference>
<protein>
    <submittedName>
        <fullName evidence="1">Uncharacterized protein</fullName>
    </submittedName>
</protein>
<reference evidence="1" key="2">
    <citation type="submission" date="2022-01" db="EMBL/GenBank/DDBJ databases">
        <authorList>
            <person name="Yamashiro T."/>
            <person name="Shiraishi A."/>
            <person name="Satake H."/>
            <person name="Nakayama K."/>
        </authorList>
    </citation>
    <scope>NUCLEOTIDE SEQUENCE</scope>
</reference>
<proteinExistence type="predicted"/>
<evidence type="ECO:0000313" key="2">
    <source>
        <dbReference type="Proteomes" id="UP001151760"/>
    </source>
</evidence>
<organism evidence="1 2">
    <name type="scientific">Tanacetum coccineum</name>
    <dbReference type="NCBI Taxonomy" id="301880"/>
    <lineage>
        <taxon>Eukaryota</taxon>
        <taxon>Viridiplantae</taxon>
        <taxon>Streptophyta</taxon>
        <taxon>Embryophyta</taxon>
        <taxon>Tracheophyta</taxon>
        <taxon>Spermatophyta</taxon>
        <taxon>Magnoliopsida</taxon>
        <taxon>eudicotyledons</taxon>
        <taxon>Gunneridae</taxon>
        <taxon>Pentapetalae</taxon>
        <taxon>asterids</taxon>
        <taxon>campanulids</taxon>
        <taxon>Asterales</taxon>
        <taxon>Asteraceae</taxon>
        <taxon>Asteroideae</taxon>
        <taxon>Anthemideae</taxon>
        <taxon>Anthemidinae</taxon>
        <taxon>Tanacetum</taxon>
    </lineage>
</organism>
<dbReference type="EMBL" id="BQNB010010947">
    <property type="protein sequence ID" value="GJS84063.1"/>
    <property type="molecule type" value="Genomic_DNA"/>
</dbReference>
<keyword evidence="2" id="KW-1185">Reference proteome</keyword>
<dbReference type="Proteomes" id="UP001151760">
    <property type="component" value="Unassembled WGS sequence"/>
</dbReference>
<gene>
    <name evidence="1" type="ORF">Tco_0750604</name>
</gene>
<evidence type="ECO:0000313" key="1">
    <source>
        <dbReference type="EMBL" id="GJS84063.1"/>
    </source>
</evidence>
<comment type="caution">
    <text evidence="1">The sequence shown here is derived from an EMBL/GenBank/DDBJ whole genome shotgun (WGS) entry which is preliminary data.</text>
</comment>
<name>A0ABQ4Z535_9ASTR</name>
<accession>A0ABQ4Z535</accession>